<dbReference type="Gene3D" id="3.40.50.410">
    <property type="entry name" value="von Willebrand factor, type A domain"/>
    <property type="match status" value="1"/>
</dbReference>
<dbReference type="EMBL" id="CAJPIZ010003814">
    <property type="protein sequence ID" value="CAG2106831.1"/>
    <property type="molecule type" value="Genomic_DNA"/>
</dbReference>
<dbReference type="InterPro" id="IPR002035">
    <property type="entry name" value="VWF_A"/>
</dbReference>
<dbReference type="Proteomes" id="UP000759131">
    <property type="component" value="Unassembled WGS sequence"/>
</dbReference>
<proteinExistence type="predicted"/>
<keyword evidence="3" id="KW-1185">Reference proteome</keyword>
<accession>A0A7R9KQJ2</accession>
<gene>
    <name evidence="2" type="ORF">OSB1V03_LOCUS6834</name>
</gene>
<dbReference type="OrthoDB" id="6511552at2759"/>
<dbReference type="Pfam" id="PF00092">
    <property type="entry name" value="VWA"/>
    <property type="match status" value="1"/>
</dbReference>
<name>A0A7R9KQJ2_9ACAR</name>
<dbReference type="PANTHER" id="PTHR10579">
    <property type="entry name" value="CALCIUM-ACTIVATED CHLORIDE CHANNEL REGULATOR"/>
    <property type="match status" value="1"/>
</dbReference>
<dbReference type="GO" id="GO:0032991">
    <property type="term" value="C:protein-containing complex"/>
    <property type="evidence" value="ECO:0007669"/>
    <property type="project" value="UniProtKB-ARBA"/>
</dbReference>
<feature type="domain" description="VWFA" evidence="1">
    <location>
        <begin position="19"/>
        <end position="188"/>
    </location>
</feature>
<sequence length="531" mass="58193">MVTNTSHYSKPPSTKMTQTVVFVLDVSGSMGGLPSQSLQMAVWRYIDDAPVNQRLGVVLFDDQTWTAHPVVQITGPDVRVRLRQAVPQMGRGNTNISMGLLQGLEALKAVNVVTEGAVIFLVTDGCHSYGNYVDQVLPVLLAAKVKVRCLAIGRAADRNLDRLAEATGGNVSFLPNVGPESREMAERVMSAAMQEVKVSREMAEVVIIGVYNDIVTVAEDSDHTVVQVPIDRDIGRNTSVQVLSHDIGSLIVTFESPAGAMADQFVIDDSLKRARLNVRQCAPGVWRLVLTKQPGVIRKAIRAQVVVESEMSGTGNAAAIELYVGIRGQEANCPPLLVCRLDKAGGSVLGAHLTATVDRPDGTQTHTPLDRYHTDGYYYNYFTNFCGAGRYNVSVLAVNDGPNTTYQDNELGEFRRQRVAHSFQLRQDLSAVPPDDQLFDELVANGTFAHLKQRDTCAQFVELDQIHPTHAALVVAQPPRPPISREMAAKRGTLSVEYIKVKKAIRNSTFSESDKMTKLDQLSDFVFMNCR</sequence>
<dbReference type="InterPro" id="IPR036465">
    <property type="entry name" value="vWFA_dom_sf"/>
</dbReference>
<evidence type="ECO:0000313" key="3">
    <source>
        <dbReference type="Proteomes" id="UP000759131"/>
    </source>
</evidence>
<dbReference type="CDD" id="cd00198">
    <property type="entry name" value="vWFA"/>
    <property type="match status" value="1"/>
</dbReference>
<evidence type="ECO:0000259" key="1">
    <source>
        <dbReference type="PROSITE" id="PS50234"/>
    </source>
</evidence>
<dbReference type="SMART" id="SM00327">
    <property type="entry name" value="VWA"/>
    <property type="match status" value="1"/>
</dbReference>
<protein>
    <recommendedName>
        <fullName evidence="1">VWFA domain-containing protein</fullName>
    </recommendedName>
</protein>
<dbReference type="EMBL" id="OC858389">
    <property type="protein sequence ID" value="CAD7626401.1"/>
    <property type="molecule type" value="Genomic_DNA"/>
</dbReference>
<dbReference type="PROSITE" id="PS50234">
    <property type="entry name" value="VWFA"/>
    <property type="match status" value="1"/>
</dbReference>
<dbReference type="PANTHER" id="PTHR10579:SF43">
    <property type="entry name" value="ZINC FINGER (C3HC4-TYPE RING FINGER) FAMILY PROTEIN"/>
    <property type="match status" value="1"/>
</dbReference>
<dbReference type="SUPFAM" id="SSF53300">
    <property type="entry name" value="vWA-like"/>
    <property type="match status" value="1"/>
</dbReference>
<dbReference type="AlphaFoldDB" id="A0A7R9KQJ2"/>
<organism evidence="2">
    <name type="scientific">Medioppia subpectinata</name>
    <dbReference type="NCBI Taxonomy" id="1979941"/>
    <lineage>
        <taxon>Eukaryota</taxon>
        <taxon>Metazoa</taxon>
        <taxon>Ecdysozoa</taxon>
        <taxon>Arthropoda</taxon>
        <taxon>Chelicerata</taxon>
        <taxon>Arachnida</taxon>
        <taxon>Acari</taxon>
        <taxon>Acariformes</taxon>
        <taxon>Sarcoptiformes</taxon>
        <taxon>Oribatida</taxon>
        <taxon>Brachypylina</taxon>
        <taxon>Oppioidea</taxon>
        <taxon>Oppiidae</taxon>
        <taxon>Medioppia</taxon>
    </lineage>
</organism>
<dbReference type="InterPro" id="IPR051266">
    <property type="entry name" value="CLCR"/>
</dbReference>
<evidence type="ECO:0000313" key="2">
    <source>
        <dbReference type="EMBL" id="CAD7626401.1"/>
    </source>
</evidence>
<reference evidence="2" key="1">
    <citation type="submission" date="2020-11" db="EMBL/GenBank/DDBJ databases">
        <authorList>
            <person name="Tran Van P."/>
        </authorList>
    </citation>
    <scope>NUCLEOTIDE SEQUENCE</scope>
</reference>